<dbReference type="EMBL" id="CAFBOL010000013">
    <property type="protein sequence ID" value="CAB4980198.1"/>
    <property type="molecule type" value="Genomic_DNA"/>
</dbReference>
<evidence type="ECO:0000313" key="4">
    <source>
        <dbReference type="EMBL" id="CAB4852950.1"/>
    </source>
</evidence>
<dbReference type="EMBL" id="CAESGF010000003">
    <property type="protein sequence ID" value="CAB4362766.1"/>
    <property type="molecule type" value="Genomic_DNA"/>
</dbReference>
<dbReference type="SUPFAM" id="SSF51735">
    <property type="entry name" value="NAD(P)-binding Rossmann-fold domains"/>
    <property type="match status" value="1"/>
</dbReference>
<evidence type="ECO:0000313" key="6">
    <source>
        <dbReference type="EMBL" id="CAB4980198.1"/>
    </source>
</evidence>
<accession>A0A6J7H796</accession>
<evidence type="ECO:0000313" key="2">
    <source>
        <dbReference type="EMBL" id="CAB4709179.1"/>
    </source>
</evidence>
<dbReference type="InterPro" id="IPR036291">
    <property type="entry name" value="NAD(P)-bd_dom_sf"/>
</dbReference>
<gene>
    <name evidence="2" type="ORF">UFOPK2656_00549</name>
    <name evidence="3" type="ORF">UFOPK3099_00551</name>
    <name evidence="4" type="ORF">UFOPK3267_02474</name>
    <name evidence="5" type="ORF">UFOPK3651_00587</name>
    <name evidence="6" type="ORF">UFOPK3931_00753</name>
    <name evidence="1" type="ORF">UFOPK4189_00547</name>
</gene>
<dbReference type="Gene3D" id="3.30.360.10">
    <property type="entry name" value="Dihydrodipicolinate Reductase, domain 2"/>
    <property type="match status" value="1"/>
</dbReference>
<dbReference type="EMBL" id="CAFBMT010000003">
    <property type="protein sequence ID" value="CAB4916801.1"/>
    <property type="molecule type" value="Genomic_DNA"/>
</dbReference>
<evidence type="ECO:0000313" key="3">
    <source>
        <dbReference type="EMBL" id="CAB4808182.1"/>
    </source>
</evidence>
<evidence type="ECO:0000313" key="5">
    <source>
        <dbReference type="EMBL" id="CAB4916801.1"/>
    </source>
</evidence>
<name>A0A6J7H796_9ZZZZ</name>
<dbReference type="Gene3D" id="3.40.50.720">
    <property type="entry name" value="NAD(P)-binding Rossmann-like Domain"/>
    <property type="match status" value="1"/>
</dbReference>
<evidence type="ECO:0000313" key="1">
    <source>
        <dbReference type="EMBL" id="CAB4362766.1"/>
    </source>
</evidence>
<organism evidence="5">
    <name type="scientific">freshwater metagenome</name>
    <dbReference type="NCBI Taxonomy" id="449393"/>
    <lineage>
        <taxon>unclassified sequences</taxon>
        <taxon>metagenomes</taxon>
        <taxon>ecological metagenomes</taxon>
    </lineage>
</organism>
<sequence length="327" mass="33848">MNAPIIGLVGHGVTGSRVAAHLVAEGLRVAVYDPAPSVGVRSSLVRVDDAADLSQCDVVVLCHPTPHRALAERLLSDGTAVVSLGDDLTDLRAMLAMQGTAERHDAALVVGAGMSPGLSGLLAASLAEQVHTLDELHVALHGTAGPACARQHHDALGDAALGWHDGEWIEVPGGSGRDLVWFPEPIGAHDCYRAALGDPLLLHRSFPQAGRISARVSATRRDRLTARLPMLTPPHPTGDLGSVRVEARGANERGERVTVIAGAAGPTADLAAAVCAATALQVVQVGLPAGVFALGCRALDALDVLHHATRLGVHVQQFTGVARPTSW</sequence>
<dbReference type="EMBL" id="CAEZYF010000003">
    <property type="protein sequence ID" value="CAB4709179.1"/>
    <property type="molecule type" value="Genomic_DNA"/>
</dbReference>
<reference evidence="5" key="1">
    <citation type="submission" date="2020-05" db="EMBL/GenBank/DDBJ databases">
        <authorList>
            <person name="Chiriac C."/>
            <person name="Salcher M."/>
            <person name="Ghai R."/>
            <person name="Kavagutti S V."/>
        </authorList>
    </citation>
    <scope>NUCLEOTIDE SEQUENCE</scope>
</reference>
<protein>
    <submittedName>
        <fullName evidence="5">Unannotated protein</fullName>
    </submittedName>
</protein>
<dbReference type="EMBL" id="CAFAAV010000028">
    <property type="protein sequence ID" value="CAB4808182.1"/>
    <property type="molecule type" value="Genomic_DNA"/>
</dbReference>
<proteinExistence type="predicted"/>
<dbReference type="EMBL" id="CAFBIY010000178">
    <property type="protein sequence ID" value="CAB4852950.1"/>
    <property type="molecule type" value="Genomic_DNA"/>
</dbReference>
<dbReference type="AlphaFoldDB" id="A0A6J7H796"/>